<dbReference type="EMBL" id="AAXF02000033">
    <property type="protein sequence ID" value="EDO13861.1"/>
    <property type="molecule type" value="Genomic_DNA"/>
</dbReference>
<name>A0AAN3ACF0_BACO1</name>
<proteinExistence type="predicted"/>
<protein>
    <submittedName>
        <fullName evidence="1">Uncharacterized protein</fullName>
    </submittedName>
</protein>
<gene>
    <name evidence="1" type="ORF">BACOVA_00486</name>
</gene>
<evidence type="ECO:0000313" key="2">
    <source>
        <dbReference type="Proteomes" id="UP000005475"/>
    </source>
</evidence>
<organism evidence="1 2">
    <name type="scientific">Bacteroides ovatus (strain ATCC 8483 / DSM 1896 / JCM 5824 / BCRC 10623 / CCUG 4943 / NCTC 11153)</name>
    <dbReference type="NCBI Taxonomy" id="411476"/>
    <lineage>
        <taxon>Bacteria</taxon>
        <taxon>Pseudomonadati</taxon>
        <taxon>Bacteroidota</taxon>
        <taxon>Bacteroidia</taxon>
        <taxon>Bacteroidales</taxon>
        <taxon>Bacteroidaceae</taxon>
        <taxon>Bacteroides</taxon>
    </lineage>
</organism>
<dbReference type="Proteomes" id="UP000005475">
    <property type="component" value="Unassembled WGS sequence"/>
</dbReference>
<reference evidence="2" key="2">
    <citation type="submission" date="2007-04" db="EMBL/GenBank/DDBJ databases">
        <title>Draft genome sequence of Bacteroides ovatus (ATCC 8483).</title>
        <authorList>
            <person name="Sudarsanam P."/>
            <person name="Ley R."/>
            <person name="Guruge J."/>
            <person name="Turnbaugh P.J."/>
            <person name="Mahowald M."/>
            <person name="Liep D."/>
            <person name="Gordon J."/>
        </authorList>
    </citation>
    <scope>NUCLEOTIDE SEQUENCE [LARGE SCALE GENOMIC DNA]</scope>
    <source>
        <strain evidence="2">ATCC 8483 / DSM 1896 / JCM 5824 / BCRC 10623 / CCUG 4943 / NCTC 11153</strain>
    </source>
</reference>
<dbReference type="AlphaFoldDB" id="A0AAN3ACF0"/>
<accession>A0AAN3ACF0</accession>
<reference evidence="1 2" key="1">
    <citation type="submission" date="2007-03" db="EMBL/GenBank/DDBJ databases">
        <authorList>
            <person name="Fulton L."/>
            <person name="Clifton S."/>
            <person name="Fulton B."/>
            <person name="Xu J."/>
            <person name="Minx P."/>
            <person name="Pepin K.H."/>
            <person name="Johnson M."/>
            <person name="Thiruvilangam P."/>
            <person name="Bhonagiri V."/>
            <person name="Nash W.E."/>
            <person name="Mardis E.R."/>
            <person name="Wilson R.K."/>
        </authorList>
    </citation>
    <scope>NUCLEOTIDE SEQUENCE [LARGE SCALE GENOMIC DNA]</scope>
    <source>
        <strain evidence="2">ATCC 8483 / DSM 1896 / JCM 5824 / BCRC 10623 / CCUG 4943 / NCTC 11153</strain>
    </source>
</reference>
<comment type="caution">
    <text evidence="1">The sequence shown here is derived from an EMBL/GenBank/DDBJ whole genome shotgun (WGS) entry which is preliminary data.</text>
</comment>
<sequence>MFFFLLSFSCSTDSGKGKADNTAEHIRRSLPAHQLYHYNHSASNNL</sequence>
<evidence type="ECO:0000313" key="1">
    <source>
        <dbReference type="EMBL" id="EDO13861.1"/>
    </source>
</evidence>